<protein>
    <submittedName>
        <fullName evidence="2">Uncharacterized protein</fullName>
    </submittedName>
</protein>
<keyword evidence="1" id="KW-1133">Transmembrane helix</keyword>
<sequence length="128" mass="14780">SLLSMHLLTPFLLYSCIVSLQSWVIYRKAQKQRLVCREEKEWSNSTTPPDEIINVRSRRDVMIDPQFKEPVIFVGEGKSNTTWYVDDGDFDIVSDELSNEEIAAVKKKIIGMCVNLLSNEKSKRRAKN</sequence>
<proteinExistence type="predicted"/>
<comment type="caution">
    <text evidence="2">The sequence shown here is derived from an EMBL/GenBank/DDBJ whole genome shotgun (WGS) entry which is preliminary data.</text>
</comment>
<feature type="non-terminal residue" evidence="2">
    <location>
        <position position="1"/>
    </location>
</feature>
<feature type="transmembrane region" description="Helical" evidence="1">
    <location>
        <begin position="6"/>
        <end position="26"/>
    </location>
</feature>
<name>A0AAN5CNH9_9BILA</name>
<dbReference type="EMBL" id="BTRK01000004">
    <property type="protein sequence ID" value="GMR47688.1"/>
    <property type="molecule type" value="Genomic_DNA"/>
</dbReference>
<reference evidence="3" key="1">
    <citation type="submission" date="2022-10" db="EMBL/GenBank/DDBJ databases">
        <title>Genome assembly of Pristionchus species.</title>
        <authorList>
            <person name="Yoshida K."/>
            <person name="Sommer R.J."/>
        </authorList>
    </citation>
    <scope>NUCLEOTIDE SEQUENCE [LARGE SCALE GENOMIC DNA]</scope>
    <source>
        <strain evidence="3">RS5460</strain>
    </source>
</reference>
<accession>A0AAN5CNH9</accession>
<keyword evidence="3" id="KW-1185">Reference proteome</keyword>
<organism evidence="2 3">
    <name type="scientific">Pristionchus mayeri</name>
    <dbReference type="NCBI Taxonomy" id="1317129"/>
    <lineage>
        <taxon>Eukaryota</taxon>
        <taxon>Metazoa</taxon>
        <taxon>Ecdysozoa</taxon>
        <taxon>Nematoda</taxon>
        <taxon>Chromadorea</taxon>
        <taxon>Rhabditida</taxon>
        <taxon>Rhabditina</taxon>
        <taxon>Diplogasteromorpha</taxon>
        <taxon>Diplogasteroidea</taxon>
        <taxon>Neodiplogasteridae</taxon>
        <taxon>Pristionchus</taxon>
    </lineage>
</organism>
<evidence type="ECO:0000313" key="3">
    <source>
        <dbReference type="Proteomes" id="UP001328107"/>
    </source>
</evidence>
<keyword evidence="1" id="KW-0472">Membrane</keyword>
<evidence type="ECO:0000256" key="1">
    <source>
        <dbReference type="SAM" id="Phobius"/>
    </source>
</evidence>
<dbReference type="Proteomes" id="UP001328107">
    <property type="component" value="Unassembled WGS sequence"/>
</dbReference>
<keyword evidence="1" id="KW-0812">Transmembrane</keyword>
<gene>
    <name evidence="2" type="ORF">PMAYCL1PPCAC_17883</name>
</gene>
<evidence type="ECO:0000313" key="2">
    <source>
        <dbReference type="EMBL" id="GMR47688.1"/>
    </source>
</evidence>
<dbReference type="AlphaFoldDB" id="A0AAN5CNH9"/>